<dbReference type="InterPro" id="IPR042100">
    <property type="entry name" value="Bug_dom1"/>
</dbReference>
<dbReference type="EMBL" id="QHHQ01000004">
    <property type="protein sequence ID" value="RAI00181.1"/>
    <property type="molecule type" value="Genomic_DNA"/>
</dbReference>
<feature type="signal peptide" evidence="2">
    <location>
        <begin position="1"/>
        <end position="22"/>
    </location>
</feature>
<sequence length="315" mass="32438">MRKTLAAALAFASLGLAGGALAADYPSKTITMVVPYGAGGITDVMARATARMLEEELGETIVVVNKAGAAGTVGLTAVARDRPDGYTIAMVPAAPLIIQPHLRPVGYDLSSYDYICRVFDAPIVLATAGDSEFADFADVVEYAKAHPGELTYSSAGPGSLPHIGMVRAIKGLGVEMRHVPMEGDAGAVTAAQGGHVNLAAVGGSSVVGKDVKTIAVFSDERMESVPDAKTAKEVGLDVNMSLWGGIIAPKGIPDEARARLASACQSVVETEAFDQEMARMASRAAYADPDGFREVVAEDSAANAEVIGALGMGKK</sequence>
<feature type="chain" id="PRO_5032679295" evidence="2">
    <location>
        <begin position="23"/>
        <end position="315"/>
    </location>
</feature>
<evidence type="ECO:0000256" key="1">
    <source>
        <dbReference type="ARBA" id="ARBA00006987"/>
    </source>
</evidence>
<reference evidence="3 4" key="1">
    <citation type="submission" date="2018-05" db="EMBL/GenBank/DDBJ databases">
        <title>Acuticoccus sediminis sp. nov., isolated from deep-sea sediment of Indian Ocean.</title>
        <authorList>
            <person name="Liu X."/>
            <person name="Lai Q."/>
            <person name="Du Y."/>
            <person name="Sun F."/>
            <person name="Zhang X."/>
            <person name="Wang S."/>
            <person name="Shao Z."/>
        </authorList>
    </citation>
    <scope>NUCLEOTIDE SEQUENCE [LARGE SCALE GENOMIC DNA]</scope>
    <source>
        <strain evidence="3 4">PTG4-2</strain>
    </source>
</reference>
<dbReference type="PIRSF" id="PIRSF017082">
    <property type="entry name" value="YflP"/>
    <property type="match status" value="1"/>
</dbReference>
<dbReference type="Proteomes" id="UP000249590">
    <property type="component" value="Unassembled WGS sequence"/>
</dbReference>
<gene>
    <name evidence="3" type="ORF">DLJ53_20950</name>
</gene>
<dbReference type="Gene3D" id="3.40.190.10">
    <property type="entry name" value="Periplasmic binding protein-like II"/>
    <property type="match status" value="1"/>
</dbReference>
<name>A0A8B2NNJ2_9HYPH</name>
<dbReference type="PANTHER" id="PTHR42928">
    <property type="entry name" value="TRICARBOXYLATE-BINDING PROTEIN"/>
    <property type="match status" value="1"/>
</dbReference>
<keyword evidence="4" id="KW-1185">Reference proteome</keyword>
<proteinExistence type="inferred from homology"/>
<comment type="caution">
    <text evidence="3">The sequence shown here is derived from an EMBL/GenBank/DDBJ whole genome shotgun (WGS) entry which is preliminary data.</text>
</comment>
<dbReference type="RefSeq" id="WP_111348827.1">
    <property type="nucleotide sequence ID" value="NZ_QHHQ01000004.1"/>
</dbReference>
<accession>A0A8B2NNJ2</accession>
<protein>
    <submittedName>
        <fullName evidence="3">Tripartite tricarboxylate transporter substrate binding protein</fullName>
    </submittedName>
</protein>
<dbReference type="AlphaFoldDB" id="A0A8B2NNJ2"/>
<organism evidence="3 4">
    <name type="scientific">Acuticoccus sediminis</name>
    <dbReference type="NCBI Taxonomy" id="2184697"/>
    <lineage>
        <taxon>Bacteria</taxon>
        <taxon>Pseudomonadati</taxon>
        <taxon>Pseudomonadota</taxon>
        <taxon>Alphaproteobacteria</taxon>
        <taxon>Hyphomicrobiales</taxon>
        <taxon>Amorphaceae</taxon>
        <taxon>Acuticoccus</taxon>
    </lineage>
</organism>
<dbReference type="InterPro" id="IPR005064">
    <property type="entry name" value="BUG"/>
</dbReference>
<comment type="similarity">
    <text evidence="1">Belongs to the UPF0065 (bug) family.</text>
</comment>
<dbReference type="Gene3D" id="3.40.190.150">
    <property type="entry name" value="Bordetella uptake gene, domain 1"/>
    <property type="match status" value="1"/>
</dbReference>
<keyword evidence="2" id="KW-0732">Signal</keyword>
<dbReference type="PANTHER" id="PTHR42928:SF5">
    <property type="entry name" value="BLR1237 PROTEIN"/>
    <property type="match status" value="1"/>
</dbReference>
<evidence type="ECO:0000313" key="4">
    <source>
        <dbReference type="Proteomes" id="UP000249590"/>
    </source>
</evidence>
<dbReference type="CDD" id="cd07012">
    <property type="entry name" value="PBP2_Bug_TTT"/>
    <property type="match status" value="1"/>
</dbReference>
<evidence type="ECO:0000256" key="2">
    <source>
        <dbReference type="SAM" id="SignalP"/>
    </source>
</evidence>
<evidence type="ECO:0000313" key="3">
    <source>
        <dbReference type="EMBL" id="RAI00181.1"/>
    </source>
</evidence>
<dbReference type="Pfam" id="PF03401">
    <property type="entry name" value="TctC"/>
    <property type="match status" value="1"/>
</dbReference>
<dbReference type="OrthoDB" id="8970543at2"/>